<dbReference type="InterPro" id="IPR058245">
    <property type="entry name" value="NreC/VraR/RcsB-like_REC"/>
</dbReference>
<dbReference type="eggNOG" id="COG2197">
    <property type="taxonomic scope" value="Bacteria"/>
</dbReference>
<dbReference type="InterPro" id="IPR039420">
    <property type="entry name" value="WalR-like"/>
</dbReference>
<dbReference type="InterPro" id="IPR001789">
    <property type="entry name" value="Sig_transdc_resp-reg_receiver"/>
</dbReference>
<keyword evidence="3" id="KW-0238">DNA-binding</keyword>
<feature type="domain" description="HTH luxR-type" evidence="6">
    <location>
        <begin position="153"/>
        <end position="218"/>
    </location>
</feature>
<dbReference type="RefSeq" id="WP_009680763.1">
    <property type="nucleotide sequence ID" value="NZ_AEUD01000019.1"/>
</dbReference>
<proteinExistence type="predicted"/>
<keyword evidence="9" id="KW-1185">Reference proteome</keyword>
<organism evidence="8 9">
    <name type="scientific">Gordonia neofelifaecis NRRL B-59395</name>
    <dbReference type="NCBI Taxonomy" id="644548"/>
    <lineage>
        <taxon>Bacteria</taxon>
        <taxon>Bacillati</taxon>
        <taxon>Actinomycetota</taxon>
        <taxon>Actinomycetes</taxon>
        <taxon>Mycobacteriales</taxon>
        <taxon>Gordoniaceae</taxon>
        <taxon>Gordonia</taxon>
    </lineage>
</organism>
<dbReference type="SUPFAM" id="SSF52172">
    <property type="entry name" value="CheY-like"/>
    <property type="match status" value="1"/>
</dbReference>
<protein>
    <submittedName>
        <fullName evidence="8">LuxR family transcriptional regulator</fullName>
    </submittedName>
</protein>
<evidence type="ECO:0000313" key="9">
    <source>
        <dbReference type="Proteomes" id="UP000035065"/>
    </source>
</evidence>
<keyword evidence="1 5" id="KW-0597">Phosphoprotein</keyword>
<feature type="modified residue" description="4-aspartylphosphate" evidence="5">
    <location>
        <position position="60"/>
    </location>
</feature>
<dbReference type="InterPro" id="IPR016032">
    <property type="entry name" value="Sig_transdc_resp-reg_C-effctor"/>
</dbReference>
<dbReference type="SMART" id="SM00448">
    <property type="entry name" value="REC"/>
    <property type="match status" value="1"/>
</dbReference>
<accession>F1YNS4</accession>
<evidence type="ECO:0000259" key="6">
    <source>
        <dbReference type="PROSITE" id="PS50043"/>
    </source>
</evidence>
<evidence type="ECO:0000256" key="5">
    <source>
        <dbReference type="PROSITE-ProRule" id="PRU00169"/>
    </source>
</evidence>
<dbReference type="SMART" id="SM00421">
    <property type="entry name" value="HTH_LUXR"/>
    <property type="match status" value="1"/>
</dbReference>
<dbReference type="SUPFAM" id="SSF46894">
    <property type="entry name" value="C-terminal effector domain of the bipartite response regulators"/>
    <property type="match status" value="1"/>
</dbReference>
<dbReference type="OrthoDB" id="9808843at2"/>
<evidence type="ECO:0000259" key="7">
    <source>
        <dbReference type="PROSITE" id="PS50110"/>
    </source>
</evidence>
<dbReference type="AlphaFoldDB" id="F1YNS4"/>
<keyword evidence="4" id="KW-0804">Transcription</keyword>
<dbReference type="Gene3D" id="3.40.50.2300">
    <property type="match status" value="1"/>
</dbReference>
<dbReference type="Pfam" id="PF00072">
    <property type="entry name" value="Response_reg"/>
    <property type="match status" value="1"/>
</dbReference>
<evidence type="ECO:0000256" key="4">
    <source>
        <dbReference type="ARBA" id="ARBA00023163"/>
    </source>
</evidence>
<dbReference type="CDD" id="cd17535">
    <property type="entry name" value="REC_NarL-like"/>
    <property type="match status" value="1"/>
</dbReference>
<gene>
    <name evidence="8" type="ORF">SCNU_17852</name>
</gene>
<dbReference type="STRING" id="644548.SCNU_17852"/>
<evidence type="ECO:0000256" key="1">
    <source>
        <dbReference type="ARBA" id="ARBA00022553"/>
    </source>
</evidence>
<dbReference type="CDD" id="cd06170">
    <property type="entry name" value="LuxR_C_like"/>
    <property type="match status" value="1"/>
</dbReference>
<evidence type="ECO:0000313" key="8">
    <source>
        <dbReference type="EMBL" id="EGD53681.1"/>
    </source>
</evidence>
<sequence>MTEAAEPTRVLVVDDEQLVRAGFRLLIDSTPDLTTVGEAGEGGEAVRAARRLRPDVVVMDIRMPGIDGLEATRLIADDEAAPRILIVTTFDHDEYVFAALRGGASGFLLKDTPPEELLEAVRTVARGDALLAPAVTRRLITEFARAPTAPTSRPAVLDVLTERELEVFELVAVGLSNGEIADRLHLGLTTVKTHIGRLLTKLDARDRVHLVIRAYETGLVSAGGSAEAG</sequence>
<keyword evidence="2" id="KW-0805">Transcription regulation</keyword>
<dbReference type="GO" id="GO:0006355">
    <property type="term" value="P:regulation of DNA-templated transcription"/>
    <property type="evidence" value="ECO:0007669"/>
    <property type="project" value="InterPro"/>
</dbReference>
<reference evidence="8 9" key="1">
    <citation type="journal article" date="2011" name="J. Bacteriol.">
        <title>Draft Genome Sequence of Gordonia neofelifaecis NRRL B-59395, a Cholesterol-Degrading Actinomycete.</title>
        <authorList>
            <person name="Ge F."/>
            <person name="Li W."/>
            <person name="Chen G."/>
            <person name="Liu Y."/>
            <person name="Zhang G."/>
            <person name="Yong B."/>
            <person name="Wang Q."/>
            <person name="Wang N."/>
            <person name="Huang Z."/>
            <person name="Li W."/>
            <person name="Wang J."/>
            <person name="Wu C."/>
            <person name="Xie Q."/>
            <person name="Liu G."/>
        </authorList>
    </citation>
    <scope>NUCLEOTIDE SEQUENCE [LARGE SCALE GENOMIC DNA]</scope>
    <source>
        <strain evidence="8 9">NRRL B-59395</strain>
    </source>
</reference>
<feature type="domain" description="Response regulatory" evidence="7">
    <location>
        <begin position="9"/>
        <end position="125"/>
    </location>
</feature>
<evidence type="ECO:0000256" key="3">
    <source>
        <dbReference type="ARBA" id="ARBA00023125"/>
    </source>
</evidence>
<name>F1YNS4_9ACTN</name>
<dbReference type="PROSITE" id="PS50043">
    <property type="entry name" value="HTH_LUXR_2"/>
    <property type="match status" value="1"/>
</dbReference>
<comment type="caution">
    <text evidence="8">The sequence shown here is derived from an EMBL/GenBank/DDBJ whole genome shotgun (WGS) entry which is preliminary data.</text>
</comment>
<dbReference type="Pfam" id="PF00196">
    <property type="entry name" value="GerE"/>
    <property type="match status" value="1"/>
</dbReference>
<dbReference type="EMBL" id="AEUD01000019">
    <property type="protein sequence ID" value="EGD53681.1"/>
    <property type="molecule type" value="Genomic_DNA"/>
</dbReference>
<dbReference type="PRINTS" id="PR00038">
    <property type="entry name" value="HTHLUXR"/>
</dbReference>
<dbReference type="Proteomes" id="UP000035065">
    <property type="component" value="Unassembled WGS sequence"/>
</dbReference>
<dbReference type="InterPro" id="IPR011006">
    <property type="entry name" value="CheY-like_superfamily"/>
</dbReference>
<dbReference type="PROSITE" id="PS00622">
    <property type="entry name" value="HTH_LUXR_1"/>
    <property type="match status" value="1"/>
</dbReference>
<dbReference type="PROSITE" id="PS50110">
    <property type="entry name" value="RESPONSE_REGULATORY"/>
    <property type="match status" value="1"/>
</dbReference>
<dbReference type="GO" id="GO:0003677">
    <property type="term" value="F:DNA binding"/>
    <property type="evidence" value="ECO:0007669"/>
    <property type="project" value="UniProtKB-KW"/>
</dbReference>
<evidence type="ECO:0000256" key="2">
    <source>
        <dbReference type="ARBA" id="ARBA00023015"/>
    </source>
</evidence>
<dbReference type="PANTHER" id="PTHR43214">
    <property type="entry name" value="TWO-COMPONENT RESPONSE REGULATOR"/>
    <property type="match status" value="1"/>
</dbReference>
<dbReference type="GO" id="GO:0000160">
    <property type="term" value="P:phosphorelay signal transduction system"/>
    <property type="evidence" value="ECO:0007669"/>
    <property type="project" value="InterPro"/>
</dbReference>
<dbReference type="PANTHER" id="PTHR43214:SF24">
    <property type="entry name" value="TRANSCRIPTIONAL REGULATORY PROTEIN NARL-RELATED"/>
    <property type="match status" value="1"/>
</dbReference>
<dbReference type="InterPro" id="IPR000792">
    <property type="entry name" value="Tscrpt_reg_LuxR_C"/>
</dbReference>